<proteinExistence type="predicted"/>
<reference evidence="1 2" key="1">
    <citation type="submission" date="2015-11" db="EMBL/GenBank/DDBJ databases">
        <title>Draft Genome Sequence of the Strain BR 10303 (Bradyrhizobium sp.) isolated from nodules of Centrolobium paraense.</title>
        <authorList>
            <person name="Zelli J.E."/>
            <person name="Simoes-Araujo J.L."/>
            <person name="Barauna A.C."/>
            <person name="Silva K."/>
        </authorList>
    </citation>
    <scope>NUCLEOTIDE SEQUENCE [LARGE SCALE GENOMIC DNA]</scope>
    <source>
        <strain evidence="1 2">BR 10303</strain>
    </source>
</reference>
<dbReference type="Proteomes" id="UP000057737">
    <property type="component" value="Unassembled WGS sequence"/>
</dbReference>
<gene>
    <name evidence="1" type="ORF">AS156_00980</name>
</gene>
<evidence type="ECO:0000313" key="1">
    <source>
        <dbReference type="EMBL" id="KWV54333.1"/>
    </source>
</evidence>
<organism evidence="1 2">
    <name type="scientific">Bradyrhizobium macuxiense</name>
    <dbReference type="NCBI Taxonomy" id="1755647"/>
    <lineage>
        <taxon>Bacteria</taxon>
        <taxon>Pseudomonadati</taxon>
        <taxon>Pseudomonadota</taxon>
        <taxon>Alphaproteobacteria</taxon>
        <taxon>Hyphomicrobiales</taxon>
        <taxon>Nitrobacteraceae</taxon>
        <taxon>Bradyrhizobium</taxon>
    </lineage>
</organism>
<keyword evidence="2" id="KW-1185">Reference proteome</keyword>
<sequence length="73" mass="7984">MKMFFRTLPLPGCVIIEAKSTRLELSPRASMALAERLLRSGAKAMVLQEMLGDGAVAPASRRRPAVTRKAETK</sequence>
<name>A0A109JSG1_9BRAD</name>
<accession>A0A109JSG1</accession>
<evidence type="ECO:0000313" key="2">
    <source>
        <dbReference type="Proteomes" id="UP000057737"/>
    </source>
</evidence>
<dbReference type="EMBL" id="LNCU01000072">
    <property type="protein sequence ID" value="KWV54333.1"/>
    <property type="molecule type" value="Genomic_DNA"/>
</dbReference>
<comment type="caution">
    <text evidence="1">The sequence shown here is derived from an EMBL/GenBank/DDBJ whole genome shotgun (WGS) entry which is preliminary data.</text>
</comment>
<protein>
    <submittedName>
        <fullName evidence="1">Uncharacterized protein</fullName>
    </submittedName>
</protein>
<dbReference type="AlphaFoldDB" id="A0A109JSG1"/>